<evidence type="ECO:0000313" key="3">
    <source>
        <dbReference type="EMBL" id="KAA5422955.1"/>
    </source>
</evidence>
<evidence type="ECO:0000313" key="4">
    <source>
        <dbReference type="EMBL" id="KAA5423492.1"/>
    </source>
</evidence>
<dbReference type="EMBL" id="CP012801">
    <property type="protein sequence ID" value="ALJ58934.1"/>
    <property type="molecule type" value="Genomic_DNA"/>
</dbReference>
<dbReference type="eggNOG" id="ENOG50302SM">
    <property type="taxonomic scope" value="Bacteria"/>
</dbReference>
<dbReference type="Proteomes" id="UP000448877">
    <property type="component" value="Unassembled WGS sequence"/>
</dbReference>
<feature type="signal peptide" evidence="1">
    <location>
        <begin position="1"/>
        <end position="22"/>
    </location>
</feature>
<dbReference type="Proteomes" id="UP000482653">
    <property type="component" value="Unassembled WGS sequence"/>
</dbReference>
<organism evidence="2 7">
    <name type="scientific">Bacteroides cellulosilyticus</name>
    <dbReference type="NCBI Taxonomy" id="246787"/>
    <lineage>
        <taxon>Bacteria</taxon>
        <taxon>Pseudomonadati</taxon>
        <taxon>Bacteroidota</taxon>
        <taxon>Bacteroidia</taxon>
        <taxon>Bacteroidales</taxon>
        <taxon>Bacteroidaceae</taxon>
        <taxon>Bacteroides</taxon>
    </lineage>
</organism>
<protein>
    <recommendedName>
        <fullName evidence="11">Lipoprotein</fullName>
    </recommendedName>
</protein>
<evidence type="ECO:0000313" key="9">
    <source>
        <dbReference type="Proteomes" id="UP000448877"/>
    </source>
</evidence>
<dbReference type="EMBL" id="VVYV01000002">
    <property type="protein sequence ID" value="KAA5423492.1"/>
    <property type="molecule type" value="Genomic_DNA"/>
</dbReference>
<feature type="chain" id="PRO_5013461272" description="Lipoprotein" evidence="1">
    <location>
        <begin position="23"/>
        <end position="139"/>
    </location>
</feature>
<evidence type="ECO:0000313" key="10">
    <source>
        <dbReference type="Proteomes" id="UP000482653"/>
    </source>
</evidence>
<reference evidence="5" key="4">
    <citation type="submission" date="2023-08" db="EMBL/GenBank/DDBJ databases">
        <title>Reintroducing virulent viruses to syntetic microbiomes.</title>
        <authorList>
            <person name="Wilde J."/>
            <person name="Boyes R."/>
            <person name="Robinson A.V."/>
            <person name="Daisley B.A."/>
            <person name="Allen-Vercoe E."/>
        </authorList>
    </citation>
    <scope>NUCLEOTIDE SEQUENCE</scope>
    <source>
        <strain evidence="5">225I_12FAA</strain>
    </source>
</reference>
<dbReference type="AlphaFoldDB" id="A0A0P0G9P7"/>
<reference evidence="6 8" key="2">
    <citation type="submission" date="2018-08" db="EMBL/GenBank/DDBJ databases">
        <title>A genome reference for cultivated species of the human gut microbiota.</title>
        <authorList>
            <person name="Zou Y."/>
            <person name="Xue W."/>
            <person name="Luo G."/>
        </authorList>
    </citation>
    <scope>NUCLEOTIDE SEQUENCE [LARGE SCALE GENOMIC DNA]</scope>
    <source>
        <strain evidence="6 8">AF22-3AC</strain>
    </source>
</reference>
<dbReference type="Proteomes" id="UP001266995">
    <property type="component" value="Unassembled WGS sequence"/>
</dbReference>
<evidence type="ECO:0000256" key="1">
    <source>
        <dbReference type="SAM" id="SignalP"/>
    </source>
</evidence>
<name>A0A0P0G9P7_9BACE</name>
<sequence>MKRFCKQMAGTAGLLFILAACSNNSSSYPEEYVGFEKATKNYSFDKNKDTEEFDVKIIAAEKKNEDREVLINGINMPGKAAIFSIENKTVIIPAKKKSANLRVKIYPKRVTDKAEFRIVCTPKDKEGKKTQITIHLSPQ</sequence>
<dbReference type="PATRIC" id="fig|246787.4.peg.1731"/>
<dbReference type="KEGG" id="bcel:BcellWH2_01681"/>
<dbReference type="STRING" id="246787.BcellWH2_01681"/>
<evidence type="ECO:0000313" key="5">
    <source>
        <dbReference type="EMBL" id="MDT4510109.1"/>
    </source>
</evidence>
<proteinExistence type="predicted"/>
<evidence type="ECO:0000313" key="6">
    <source>
        <dbReference type="EMBL" id="RGS39162.1"/>
    </source>
</evidence>
<keyword evidence="1" id="KW-0732">Signal</keyword>
<dbReference type="Proteomes" id="UP000061809">
    <property type="component" value="Chromosome"/>
</dbReference>
<evidence type="ECO:0008006" key="11">
    <source>
        <dbReference type="Google" id="ProtNLM"/>
    </source>
</evidence>
<gene>
    <name evidence="2" type="ORF">BcellWH2_01681</name>
    <name evidence="6" type="ORF">DWX97_04350</name>
    <name evidence="4" type="ORF">F2Y81_02670</name>
    <name evidence="3" type="ORF">F2Y87_00960</name>
    <name evidence="5" type="ORF">RO785_03825</name>
</gene>
<dbReference type="EMBL" id="JAVSNH010000001">
    <property type="protein sequence ID" value="MDT4510109.1"/>
    <property type="molecule type" value="Genomic_DNA"/>
</dbReference>
<reference evidence="9 10" key="3">
    <citation type="journal article" date="2019" name="Nat. Med.">
        <title>A library of human gut bacterial isolates paired with longitudinal multiomics data enables mechanistic microbiome research.</title>
        <authorList>
            <person name="Poyet M."/>
            <person name="Groussin M."/>
            <person name="Gibbons S.M."/>
            <person name="Avila-Pacheco J."/>
            <person name="Jiang X."/>
            <person name="Kearney S.M."/>
            <person name="Perrotta A.R."/>
            <person name="Berdy B."/>
            <person name="Zhao S."/>
            <person name="Lieberman T.D."/>
            <person name="Swanson P.K."/>
            <person name="Smith M."/>
            <person name="Roesemann S."/>
            <person name="Alexander J.E."/>
            <person name="Rich S.A."/>
            <person name="Livny J."/>
            <person name="Vlamakis H."/>
            <person name="Clish C."/>
            <person name="Bullock K."/>
            <person name="Deik A."/>
            <person name="Scott J."/>
            <person name="Pierce K.A."/>
            <person name="Xavier R.J."/>
            <person name="Alm E.J."/>
        </authorList>
    </citation>
    <scope>NUCLEOTIDE SEQUENCE [LARGE SCALE GENOMIC DNA]</scope>
    <source>
        <strain evidence="4 9">BIOML-A6</strain>
        <strain evidence="3 10">BIOML-A8</strain>
    </source>
</reference>
<dbReference type="PROSITE" id="PS51257">
    <property type="entry name" value="PROKAR_LIPOPROTEIN"/>
    <property type="match status" value="1"/>
</dbReference>
<dbReference type="EMBL" id="VVYX01000001">
    <property type="protein sequence ID" value="KAA5422955.1"/>
    <property type="molecule type" value="Genomic_DNA"/>
</dbReference>
<dbReference type="RefSeq" id="WP_007218871.1">
    <property type="nucleotide sequence ID" value="NZ_CABMLT010000006.1"/>
</dbReference>
<evidence type="ECO:0000313" key="8">
    <source>
        <dbReference type="Proteomes" id="UP000283341"/>
    </source>
</evidence>
<evidence type="ECO:0000313" key="2">
    <source>
        <dbReference type="EMBL" id="ALJ58934.1"/>
    </source>
</evidence>
<dbReference type="Proteomes" id="UP000283341">
    <property type="component" value="Unassembled WGS sequence"/>
</dbReference>
<dbReference type="EMBL" id="QRVJ01000002">
    <property type="protein sequence ID" value="RGS39162.1"/>
    <property type="molecule type" value="Genomic_DNA"/>
</dbReference>
<accession>A0A0P0G9P7</accession>
<reference evidence="2 7" key="1">
    <citation type="journal article" date="2015" name="Science">
        <title>Genetic determinants of in vivo fitness and diet responsiveness in multiple human gut Bacteroides.</title>
        <authorList>
            <person name="Wu M."/>
            <person name="McNulty N.P."/>
            <person name="Rodionov D.A."/>
            <person name="Khoroshkin M.S."/>
            <person name="Griffin N.W."/>
            <person name="Cheng J."/>
            <person name="Latreille P."/>
            <person name="Kerstetter R.A."/>
            <person name="Terrapon N."/>
            <person name="Henrissat B."/>
            <person name="Osterman A.L."/>
            <person name="Gordon J.I."/>
        </authorList>
    </citation>
    <scope>NUCLEOTIDE SEQUENCE [LARGE SCALE GENOMIC DNA]</scope>
    <source>
        <strain evidence="2 7">WH2</strain>
    </source>
</reference>
<evidence type="ECO:0000313" key="7">
    <source>
        <dbReference type="Proteomes" id="UP000061809"/>
    </source>
</evidence>